<dbReference type="AlphaFoldDB" id="E4Y2J7"/>
<dbReference type="Proteomes" id="UP000001307">
    <property type="component" value="Unassembled WGS sequence"/>
</dbReference>
<dbReference type="InParanoid" id="E4Y2J7"/>
<evidence type="ECO:0000313" key="2">
    <source>
        <dbReference type="EMBL" id="CBY16087.1"/>
    </source>
</evidence>
<evidence type="ECO:0000256" key="1">
    <source>
        <dbReference type="SAM" id="MobiDB-lite"/>
    </source>
</evidence>
<evidence type="ECO:0000313" key="3">
    <source>
        <dbReference type="Proteomes" id="UP000001307"/>
    </source>
</evidence>
<sequence length="503" mass="57779">KKRFSESFGPHAQFKELAAMVSIPNELRAFAIQRKKFGRTLKIDYDDEDYSTDATDIDITSPTHEMDVASPPLTPLSRSRSNTSASDRPSLDESKSSAGDITQLASRFDDLETETQNSLEATPRTISRFSSYMSEPACHPRHDMFIYEILNTQLNALWIEETFESLGELKTLFPHEKCFIEEVNDPRNETTQIQSFLKDEAKALSWMNIACGFMTIFERHVSKVIESFQPTNLTDLESQQYDISGGTTQNFKFWLKEQINKTEKDANPESPFCQRVFVESLQTHISRFTKLSTSTLMMMANSNISNPRSKSRVQEPYRIINHSILEKLISFLLKVRPYLEGKDELHTDLEKLVSTKNSSNVINCTLADVFERNISVEMNSTWLQTSLRNIRIRYVHSEFNPDAYPLPEWLPNLTGLYTFLLVTLARFPMTLCKHVLEKFESISSHTADHSNFIAEFHPVFDQCAVTIFCIETLALTEHSSTSNLLFNTVYELKSNFKKELIKI</sequence>
<dbReference type="EMBL" id="FN653870">
    <property type="protein sequence ID" value="CBY16087.1"/>
    <property type="molecule type" value="Genomic_DNA"/>
</dbReference>
<name>E4Y2J7_OIKDI</name>
<keyword evidence="3" id="KW-1185">Reference proteome</keyword>
<reference evidence="2" key="1">
    <citation type="journal article" date="2010" name="Science">
        <title>Plasticity of animal genome architecture unmasked by rapid evolution of a pelagic tunicate.</title>
        <authorList>
            <person name="Denoeud F."/>
            <person name="Henriet S."/>
            <person name="Mungpakdee S."/>
            <person name="Aury J.M."/>
            <person name="Da Silva C."/>
            <person name="Brinkmann H."/>
            <person name="Mikhaleva J."/>
            <person name="Olsen L.C."/>
            <person name="Jubin C."/>
            <person name="Canestro C."/>
            <person name="Bouquet J.M."/>
            <person name="Danks G."/>
            <person name="Poulain J."/>
            <person name="Campsteijn C."/>
            <person name="Adamski M."/>
            <person name="Cross I."/>
            <person name="Yadetie F."/>
            <person name="Muffato M."/>
            <person name="Louis A."/>
            <person name="Butcher S."/>
            <person name="Tsagkogeorga G."/>
            <person name="Konrad A."/>
            <person name="Singh S."/>
            <person name="Jensen M.F."/>
            <person name="Cong E.H."/>
            <person name="Eikeseth-Otteraa H."/>
            <person name="Noel B."/>
            <person name="Anthouard V."/>
            <person name="Porcel B.M."/>
            <person name="Kachouri-Lafond R."/>
            <person name="Nishino A."/>
            <person name="Ugolini M."/>
            <person name="Chourrout P."/>
            <person name="Nishida H."/>
            <person name="Aasland R."/>
            <person name="Huzurbazar S."/>
            <person name="Westhof E."/>
            <person name="Delsuc F."/>
            <person name="Lehrach H."/>
            <person name="Reinhardt R."/>
            <person name="Weissenbach J."/>
            <person name="Roy S.W."/>
            <person name="Artiguenave F."/>
            <person name="Postlethwait J.H."/>
            <person name="Manak J.R."/>
            <person name="Thompson E.M."/>
            <person name="Jaillon O."/>
            <person name="Du Pasquier L."/>
            <person name="Boudinot P."/>
            <person name="Liberles D.A."/>
            <person name="Volff J.N."/>
            <person name="Philippe H."/>
            <person name="Lenhard B."/>
            <person name="Roest Crollius H."/>
            <person name="Wincker P."/>
            <person name="Chourrout D."/>
        </authorList>
    </citation>
    <scope>NUCLEOTIDE SEQUENCE [LARGE SCALE GENOMIC DNA]</scope>
</reference>
<feature type="non-terminal residue" evidence="2">
    <location>
        <position position="1"/>
    </location>
</feature>
<organism evidence="2">
    <name type="scientific">Oikopleura dioica</name>
    <name type="common">Tunicate</name>
    <dbReference type="NCBI Taxonomy" id="34765"/>
    <lineage>
        <taxon>Eukaryota</taxon>
        <taxon>Metazoa</taxon>
        <taxon>Chordata</taxon>
        <taxon>Tunicata</taxon>
        <taxon>Appendicularia</taxon>
        <taxon>Copelata</taxon>
        <taxon>Oikopleuridae</taxon>
        <taxon>Oikopleura</taxon>
    </lineage>
</organism>
<accession>E4Y2J7</accession>
<proteinExistence type="predicted"/>
<feature type="region of interest" description="Disordered" evidence="1">
    <location>
        <begin position="52"/>
        <end position="99"/>
    </location>
</feature>
<protein>
    <submittedName>
        <fullName evidence="2">Uncharacterized protein</fullName>
    </submittedName>
</protein>
<feature type="compositionally biased region" description="Polar residues" evidence="1">
    <location>
        <begin position="52"/>
        <end position="63"/>
    </location>
</feature>
<gene>
    <name evidence="2" type="ORF">GSOID_T00016398001</name>
</gene>